<proteinExistence type="predicted"/>
<name>A0A836GNP3_9TRYP</name>
<organism evidence="1 2">
    <name type="scientific">Leishmania orientalis</name>
    <dbReference type="NCBI Taxonomy" id="2249476"/>
    <lineage>
        <taxon>Eukaryota</taxon>
        <taxon>Discoba</taxon>
        <taxon>Euglenozoa</taxon>
        <taxon>Kinetoplastea</taxon>
        <taxon>Metakinetoplastina</taxon>
        <taxon>Trypanosomatida</taxon>
        <taxon>Trypanosomatidae</taxon>
        <taxon>Leishmaniinae</taxon>
        <taxon>Leishmania</taxon>
    </lineage>
</organism>
<dbReference type="AlphaFoldDB" id="A0A836GNP3"/>
<sequence>MIQTARILLRTRPPLLLADTQTAITDAHVVYQLVDFAYSLGLVSPTWMSYEFSLVSRLKLRRGTVPVNVWHTMCNRTFFEAYATHALSKIDRSELQKAAPLPVIQFTLKQDQAQQLKWEPACPSVALCFRSPARRSHMHQLWVLTELASKIPVKVSARVETPPFATFVHVEQLCPDENLSRLLLKAWGGKKCP</sequence>
<gene>
    <name evidence="1" type="ORF">LSCM4_02307</name>
</gene>
<evidence type="ECO:0000313" key="1">
    <source>
        <dbReference type="EMBL" id="KAG5468915.1"/>
    </source>
</evidence>
<reference evidence="2" key="2">
    <citation type="journal article" date="2021" name="Sci. Data">
        <title>Chromosome-scale genome sequencing, assembly and annotation of six genomes from subfamily Leishmaniinae.</title>
        <authorList>
            <person name="Almutairi H."/>
            <person name="Urbaniak M.D."/>
            <person name="Bates M.D."/>
            <person name="Jariyapan N."/>
            <person name="Kwakye-Nuako G."/>
            <person name="Thomaz Soccol V."/>
            <person name="Al-Salem W.S."/>
            <person name="Dillon R.J."/>
            <person name="Bates P.A."/>
            <person name="Gatherer D."/>
        </authorList>
    </citation>
    <scope>NUCLEOTIDE SEQUENCE [LARGE SCALE GENOMIC DNA]</scope>
</reference>
<keyword evidence="2" id="KW-1185">Reference proteome</keyword>
<dbReference type="GeneID" id="92358274"/>
<comment type="caution">
    <text evidence="1">The sequence shown here is derived from an EMBL/GenBank/DDBJ whole genome shotgun (WGS) entry which is preliminary data.</text>
</comment>
<protein>
    <submittedName>
        <fullName evidence="1">Uncharacterized protein</fullName>
    </submittedName>
</protein>
<dbReference type="EMBL" id="JAFHLR010000033">
    <property type="protein sequence ID" value="KAG5468915.1"/>
    <property type="molecule type" value="Genomic_DNA"/>
</dbReference>
<accession>A0A836GNP3</accession>
<dbReference type="RefSeq" id="XP_067059892.1">
    <property type="nucleotide sequence ID" value="XM_067204340.1"/>
</dbReference>
<evidence type="ECO:0000313" key="2">
    <source>
        <dbReference type="Proteomes" id="UP000674143"/>
    </source>
</evidence>
<dbReference type="KEGG" id="loi:92358274"/>
<reference evidence="2" key="1">
    <citation type="journal article" date="2021" name="Microbiol. Resour. Announc.">
        <title>LGAAP: Leishmaniinae Genome Assembly and Annotation Pipeline.</title>
        <authorList>
            <person name="Almutairi H."/>
            <person name="Urbaniak M.D."/>
            <person name="Bates M.D."/>
            <person name="Jariyapan N."/>
            <person name="Kwakye-Nuako G."/>
            <person name="Thomaz-Soccol V."/>
            <person name="Al-Salem W.S."/>
            <person name="Dillon R.J."/>
            <person name="Bates P.A."/>
            <person name="Gatherer D."/>
        </authorList>
    </citation>
    <scope>NUCLEOTIDE SEQUENCE [LARGE SCALE GENOMIC DNA]</scope>
</reference>
<dbReference type="Proteomes" id="UP000674143">
    <property type="component" value="Unassembled WGS sequence"/>
</dbReference>